<dbReference type="InterPro" id="IPR003439">
    <property type="entry name" value="ABC_transporter-like_ATP-bd"/>
</dbReference>
<dbReference type="Gene3D" id="3.40.50.300">
    <property type="entry name" value="P-loop containing nucleotide triphosphate hydrolases"/>
    <property type="match status" value="1"/>
</dbReference>
<evidence type="ECO:0000313" key="7">
    <source>
        <dbReference type="Proteomes" id="UP001623592"/>
    </source>
</evidence>
<dbReference type="SMART" id="SM00382">
    <property type="entry name" value="AAA"/>
    <property type="match status" value="1"/>
</dbReference>
<reference evidence="6 7" key="1">
    <citation type="submission" date="2024-11" db="EMBL/GenBank/DDBJ databases">
        <authorList>
            <person name="Heng Y.C."/>
            <person name="Lim A.C.H."/>
            <person name="Lee J.K.Y."/>
            <person name="Kittelmann S."/>
        </authorList>
    </citation>
    <scope>NUCLEOTIDE SEQUENCE [LARGE SCALE GENOMIC DNA]</scope>
    <source>
        <strain evidence="6 7">WILCCON 0114</strain>
    </source>
</reference>
<organism evidence="6 7">
    <name type="scientific">Clostridium neuense</name>
    <dbReference type="NCBI Taxonomy" id="1728934"/>
    <lineage>
        <taxon>Bacteria</taxon>
        <taxon>Bacillati</taxon>
        <taxon>Bacillota</taxon>
        <taxon>Clostridia</taxon>
        <taxon>Eubacteriales</taxon>
        <taxon>Clostridiaceae</taxon>
        <taxon>Clostridium</taxon>
    </lineage>
</organism>
<keyword evidence="7" id="KW-1185">Reference proteome</keyword>
<comment type="caution">
    <text evidence="6">The sequence shown here is derived from an EMBL/GenBank/DDBJ whole genome shotgun (WGS) entry which is preliminary data.</text>
</comment>
<evidence type="ECO:0000256" key="4">
    <source>
        <dbReference type="ARBA" id="ARBA00022840"/>
    </source>
</evidence>
<evidence type="ECO:0000259" key="5">
    <source>
        <dbReference type="PROSITE" id="PS50893"/>
    </source>
</evidence>
<evidence type="ECO:0000256" key="2">
    <source>
        <dbReference type="ARBA" id="ARBA00022448"/>
    </source>
</evidence>
<keyword evidence="3" id="KW-0547">Nucleotide-binding</keyword>
<dbReference type="RefSeq" id="WP_406789113.1">
    <property type="nucleotide sequence ID" value="NZ_JBJIAA010000017.1"/>
</dbReference>
<keyword evidence="2" id="KW-0813">Transport</keyword>
<name>A0ABW8TKV4_9CLOT</name>
<feature type="domain" description="ABC transporter" evidence="5">
    <location>
        <begin position="6"/>
        <end position="234"/>
    </location>
</feature>
<dbReference type="PROSITE" id="PS50893">
    <property type="entry name" value="ABC_TRANSPORTER_2"/>
    <property type="match status" value="1"/>
</dbReference>
<accession>A0ABW8TKV4</accession>
<keyword evidence="4 6" id="KW-0067">ATP-binding</keyword>
<dbReference type="EMBL" id="JBJIAA010000017">
    <property type="protein sequence ID" value="MFL0252457.1"/>
    <property type="molecule type" value="Genomic_DNA"/>
</dbReference>
<evidence type="ECO:0000256" key="1">
    <source>
        <dbReference type="ARBA" id="ARBA00005417"/>
    </source>
</evidence>
<dbReference type="PANTHER" id="PTHR43335:SF8">
    <property type="entry name" value="ABC TRANSPORTER, ATP-BINDING PROTEIN"/>
    <property type="match status" value="1"/>
</dbReference>
<gene>
    <name evidence="6" type="ORF">ACJDT4_18765</name>
</gene>
<dbReference type="GO" id="GO:0005524">
    <property type="term" value="F:ATP binding"/>
    <property type="evidence" value="ECO:0007669"/>
    <property type="project" value="UniProtKB-KW"/>
</dbReference>
<evidence type="ECO:0000256" key="3">
    <source>
        <dbReference type="ARBA" id="ARBA00022741"/>
    </source>
</evidence>
<protein>
    <submittedName>
        <fullName evidence="6">ATP-binding cassette domain-containing protein</fullName>
    </submittedName>
</protein>
<sequence>MEEVILRTVNLTKKYKNISAFENINMTIKKGQIYGFIGQNGAGKSSFMRTIVGLALKTSGDIELFGESDEDKIQEAKKRIGCLIESPAFYEDESVYINLNINRIQKGIPGKGCIDEVLTMVGLLNQKYKKAGKLSTGMKQKLGIAMAMLGKPEFLILDEPINGIDPMGIVEIRELLKKLNLEQGVTILISSHILGELYQLANCYGIINKGKLIEELTLEELNEKCKRFLYIEVDDVSKSSCVIEKELHTKNFEVLPQNNIKLYDFLDSPGEVSNALFRAGIMVKEIRVAGEDLETYFTKAIRGEKNA</sequence>
<dbReference type="Proteomes" id="UP001623592">
    <property type="component" value="Unassembled WGS sequence"/>
</dbReference>
<proteinExistence type="inferred from homology"/>
<dbReference type="PANTHER" id="PTHR43335">
    <property type="entry name" value="ABC TRANSPORTER, ATP-BINDING PROTEIN"/>
    <property type="match status" value="1"/>
</dbReference>
<evidence type="ECO:0000313" key="6">
    <source>
        <dbReference type="EMBL" id="MFL0252457.1"/>
    </source>
</evidence>
<dbReference type="Pfam" id="PF00005">
    <property type="entry name" value="ABC_tran"/>
    <property type="match status" value="1"/>
</dbReference>
<dbReference type="InterPro" id="IPR003593">
    <property type="entry name" value="AAA+_ATPase"/>
</dbReference>
<dbReference type="InterPro" id="IPR027417">
    <property type="entry name" value="P-loop_NTPase"/>
</dbReference>
<dbReference type="SUPFAM" id="SSF52540">
    <property type="entry name" value="P-loop containing nucleoside triphosphate hydrolases"/>
    <property type="match status" value="1"/>
</dbReference>
<comment type="similarity">
    <text evidence="1">Belongs to the ABC transporter superfamily.</text>
</comment>